<evidence type="ECO:0000256" key="11">
    <source>
        <dbReference type="HAMAP-Rule" id="MF_01023"/>
    </source>
</evidence>
<comment type="subunit">
    <text evidence="4 11">Homodimer.</text>
</comment>
<keyword evidence="13" id="KW-0614">Plasmid</keyword>
<dbReference type="Gene3D" id="3.90.1150.10">
    <property type="entry name" value="Aspartate Aminotransferase, domain 1"/>
    <property type="match status" value="1"/>
</dbReference>
<evidence type="ECO:0000256" key="6">
    <source>
        <dbReference type="ARBA" id="ARBA00022605"/>
    </source>
</evidence>
<keyword evidence="6 11" id="KW-0028">Amino-acid biosynthesis</keyword>
<evidence type="ECO:0000256" key="2">
    <source>
        <dbReference type="ARBA" id="ARBA00005011"/>
    </source>
</evidence>
<dbReference type="InterPro" id="IPR015424">
    <property type="entry name" value="PyrdxlP-dep_Trfase"/>
</dbReference>
<reference evidence="13" key="1">
    <citation type="submission" date="2023-08" db="EMBL/GenBank/DDBJ databases">
        <title>Complete genome sequence of Sinorhizobium chiapanecum ITTG S70 isolated from Acaciella angustissima nodules in Chiapas-Mexico.</title>
        <authorList>
            <person name="Rincon-Rosales R."/>
            <person name="Rogel M.A."/>
            <person name="Rincon-Medina C.I."/>
            <person name="Guerrero G."/>
            <person name="Manzano-Gomez L.A."/>
            <person name="Lopez-Lopez A."/>
            <person name="Rincon Molina F.A."/>
            <person name="Martinez-Romero E."/>
        </authorList>
    </citation>
    <scope>NUCLEOTIDE SEQUENCE</scope>
    <source>
        <strain evidence="13">ITTG S70</strain>
        <plasmid evidence="13">pSchITTGS70c</plasmid>
    </source>
</reference>
<name>A0ABZ2BJI0_9HYPH</name>
<evidence type="ECO:0000256" key="1">
    <source>
        <dbReference type="ARBA" id="ARBA00001933"/>
    </source>
</evidence>
<dbReference type="RefSeq" id="WP_331375583.1">
    <property type="nucleotide sequence ID" value="NZ_CP133151.1"/>
</dbReference>
<evidence type="ECO:0000256" key="10">
    <source>
        <dbReference type="ARBA" id="ARBA00047481"/>
    </source>
</evidence>
<dbReference type="Gene3D" id="3.40.640.10">
    <property type="entry name" value="Type I PLP-dependent aspartate aminotransferase-like (Major domain)"/>
    <property type="match status" value="1"/>
</dbReference>
<gene>
    <name evidence="11 13" type="primary">hisC</name>
    <name evidence="13" type="ORF">RB548_24690</name>
</gene>
<feature type="domain" description="Aminotransferase class I/classII large" evidence="12">
    <location>
        <begin position="34"/>
        <end position="354"/>
    </location>
</feature>
<dbReference type="InterPro" id="IPR015422">
    <property type="entry name" value="PyrdxlP-dep_Trfase_small"/>
</dbReference>
<dbReference type="PANTHER" id="PTHR42885:SF2">
    <property type="entry name" value="HISTIDINOL-PHOSPHATE AMINOTRANSFERASE"/>
    <property type="match status" value="1"/>
</dbReference>
<comment type="catalytic activity">
    <reaction evidence="10 11">
        <text>L-histidinol phosphate + 2-oxoglutarate = 3-(imidazol-4-yl)-2-oxopropyl phosphate + L-glutamate</text>
        <dbReference type="Rhea" id="RHEA:23744"/>
        <dbReference type="ChEBI" id="CHEBI:16810"/>
        <dbReference type="ChEBI" id="CHEBI:29985"/>
        <dbReference type="ChEBI" id="CHEBI:57766"/>
        <dbReference type="ChEBI" id="CHEBI:57980"/>
        <dbReference type="EC" id="2.6.1.9"/>
    </reaction>
</comment>
<dbReference type="EC" id="2.6.1.9" evidence="11"/>
<comment type="pathway">
    <text evidence="2 11">Amino-acid biosynthesis; L-histidine biosynthesis; L-histidine from 5-phospho-alpha-D-ribose 1-diphosphate: step 7/9.</text>
</comment>
<dbReference type="Proteomes" id="UP001432360">
    <property type="component" value="Plasmid pSchITTGS70c"/>
</dbReference>
<proteinExistence type="inferred from homology"/>
<dbReference type="InterPro" id="IPR015421">
    <property type="entry name" value="PyrdxlP-dep_Trfase_major"/>
</dbReference>
<dbReference type="EMBL" id="CP133151">
    <property type="protein sequence ID" value="WVT06536.1"/>
    <property type="molecule type" value="Genomic_DNA"/>
</dbReference>
<dbReference type="NCBIfam" id="TIGR01141">
    <property type="entry name" value="hisC"/>
    <property type="match status" value="1"/>
</dbReference>
<dbReference type="PROSITE" id="PS00599">
    <property type="entry name" value="AA_TRANSFER_CLASS_2"/>
    <property type="match status" value="1"/>
</dbReference>
<dbReference type="InterPro" id="IPR005861">
    <property type="entry name" value="HisP_aminotrans"/>
</dbReference>
<evidence type="ECO:0000259" key="12">
    <source>
        <dbReference type="Pfam" id="PF00155"/>
    </source>
</evidence>
<feature type="modified residue" description="N6-(pyridoxal phosphate)lysine" evidence="11">
    <location>
        <position position="220"/>
    </location>
</feature>
<evidence type="ECO:0000256" key="7">
    <source>
        <dbReference type="ARBA" id="ARBA00022679"/>
    </source>
</evidence>
<dbReference type="CDD" id="cd00609">
    <property type="entry name" value="AAT_like"/>
    <property type="match status" value="1"/>
</dbReference>
<dbReference type="Pfam" id="PF00155">
    <property type="entry name" value="Aminotran_1_2"/>
    <property type="match status" value="1"/>
</dbReference>
<keyword evidence="7 11" id="KW-0808">Transferase</keyword>
<dbReference type="GO" id="GO:0004400">
    <property type="term" value="F:histidinol-phosphate transaminase activity"/>
    <property type="evidence" value="ECO:0007669"/>
    <property type="project" value="UniProtKB-EC"/>
</dbReference>
<dbReference type="InterPro" id="IPR001917">
    <property type="entry name" value="Aminotrans_II_pyridoxalP_BS"/>
</dbReference>
<evidence type="ECO:0000313" key="14">
    <source>
        <dbReference type="Proteomes" id="UP001432360"/>
    </source>
</evidence>
<comment type="cofactor">
    <cofactor evidence="1 11">
        <name>pyridoxal 5'-phosphate</name>
        <dbReference type="ChEBI" id="CHEBI:597326"/>
    </cofactor>
</comment>
<dbReference type="HAMAP" id="MF_01023">
    <property type="entry name" value="HisC_aminotrans_2"/>
    <property type="match status" value="1"/>
</dbReference>
<dbReference type="SUPFAM" id="SSF53383">
    <property type="entry name" value="PLP-dependent transferases"/>
    <property type="match status" value="1"/>
</dbReference>
<evidence type="ECO:0000256" key="9">
    <source>
        <dbReference type="ARBA" id="ARBA00023102"/>
    </source>
</evidence>
<keyword evidence="9 11" id="KW-0368">Histidine biosynthesis</keyword>
<keyword evidence="8 11" id="KW-0663">Pyridoxal phosphate</keyword>
<dbReference type="InterPro" id="IPR004839">
    <property type="entry name" value="Aminotransferase_I/II_large"/>
</dbReference>
<evidence type="ECO:0000256" key="8">
    <source>
        <dbReference type="ARBA" id="ARBA00022898"/>
    </source>
</evidence>
<organism evidence="13 14">
    <name type="scientific">Sinorhizobium chiapasense</name>
    <dbReference type="NCBI Taxonomy" id="501572"/>
    <lineage>
        <taxon>Bacteria</taxon>
        <taxon>Pseudomonadati</taxon>
        <taxon>Pseudomonadota</taxon>
        <taxon>Alphaproteobacteria</taxon>
        <taxon>Hyphomicrobiales</taxon>
        <taxon>Rhizobiaceae</taxon>
        <taxon>Sinorhizobium/Ensifer group</taxon>
        <taxon>Sinorhizobium</taxon>
    </lineage>
</organism>
<evidence type="ECO:0000256" key="3">
    <source>
        <dbReference type="ARBA" id="ARBA00007970"/>
    </source>
</evidence>
<evidence type="ECO:0000256" key="5">
    <source>
        <dbReference type="ARBA" id="ARBA00022576"/>
    </source>
</evidence>
<geneLocation type="plasmid" evidence="13 14">
    <name>pSchITTGS70c</name>
</geneLocation>
<dbReference type="PANTHER" id="PTHR42885">
    <property type="entry name" value="HISTIDINOL-PHOSPHATE AMINOTRANSFERASE-RELATED"/>
    <property type="match status" value="1"/>
</dbReference>
<evidence type="ECO:0000313" key="13">
    <source>
        <dbReference type="EMBL" id="WVT06536.1"/>
    </source>
</evidence>
<evidence type="ECO:0000256" key="4">
    <source>
        <dbReference type="ARBA" id="ARBA00011738"/>
    </source>
</evidence>
<keyword evidence="5 11" id="KW-0032">Aminotransferase</keyword>
<keyword evidence="14" id="KW-1185">Reference proteome</keyword>
<protein>
    <recommendedName>
        <fullName evidence="11">Histidinol-phosphate aminotransferase</fullName>
        <ecNumber evidence="11">2.6.1.9</ecNumber>
    </recommendedName>
    <alternativeName>
        <fullName evidence="11">Imidazole acetol-phosphate transaminase</fullName>
    </alternativeName>
</protein>
<comment type="similarity">
    <text evidence="3 11">Belongs to the class-II pyridoxal-phosphate-dependent aminotransferase family. Histidinol-phosphate aminotransferase subfamily.</text>
</comment>
<accession>A0ABZ2BJI0</accession>
<sequence>MPDAKLQSVLSSLSQQASELNALPSTWPVPDARCVKLDTNENPFALPPPVMQSAVAALERQYLYPQDDNISLREAAANAYGLCRDQVIAGNGSSELLGLIYKAFLSPGDAVAMVSPGFSFNRKLATLQGAQFLEVPLCGAYSLPTEQLLFGPAKDAKFILVANPNNPTGTFVPVADIEGLVAQSNRLIVLDEAYVDFAPDNALRLVDRYSNLLVLRTFSKSYAAAGIRVGFGFGHPEIIGRLRNLQNVFNMNVIGHAVGISILSHRVAYEENHRHIKSERQRVSVALSQLGFSVTTSHANFLLAQVPSGKDGTWWQASLKRRKLLVAAFPEDGLENCIRVSIGTRPQMDAFLAAVSDISGWLRNDSGVRRTDLQT</sequence>